<evidence type="ECO:0000259" key="7">
    <source>
        <dbReference type="Pfam" id="PF12698"/>
    </source>
</evidence>
<evidence type="ECO:0000256" key="3">
    <source>
        <dbReference type="ARBA" id="ARBA00022692"/>
    </source>
</evidence>
<dbReference type="Pfam" id="PF12698">
    <property type="entry name" value="ABC2_membrane_3"/>
    <property type="match status" value="1"/>
</dbReference>
<name>A0ABM9N2U3_9LACO</name>
<dbReference type="Proteomes" id="UP001314241">
    <property type="component" value="Unassembled WGS sequence"/>
</dbReference>
<dbReference type="PANTHER" id="PTHR30294">
    <property type="entry name" value="MEMBRANE COMPONENT OF ABC TRANSPORTER YHHJ-RELATED"/>
    <property type="match status" value="1"/>
</dbReference>
<feature type="transmembrane region" description="Helical" evidence="6">
    <location>
        <begin position="311"/>
        <end position="331"/>
    </location>
</feature>
<evidence type="ECO:0000313" key="9">
    <source>
        <dbReference type="Proteomes" id="UP001314241"/>
    </source>
</evidence>
<feature type="transmembrane region" description="Helical" evidence="6">
    <location>
        <begin position="359"/>
        <end position="379"/>
    </location>
</feature>
<comment type="caution">
    <text evidence="8">The sequence shown here is derived from an EMBL/GenBank/DDBJ whole genome shotgun (WGS) entry which is preliminary data.</text>
</comment>
<keyword evidence="4 6" id="KW-1133">Transmembrane helix</keyword>
<keyword evidence="9" id="KW-1185">Reference proteome</keyword>
<dbReference type="RefSeq" id="WP_349641033.1">
    <property type="nucleotide sequence ID" value="NZ_CAWVOH010000001.1"/>
</dbReference>
<sequence length="413" mass="45461">MNSQTALVAKHTYITYVKKKSFWFVLLTPLIGLIAMVAIVQGIAAFQNTDTPKIAVINQPELRQEIKNSQKDLDLDVVKITNEQQAKKELKAGDLDAVLVLHADKATLTTQPKSNDVKTKDLKDFLNKWLIKQKSNKYGLTTSQANDLNKPYSVNSVVMEQNQTKSSQISQGTTTGLSFAISVIVFFLILFYANILANEISNEKSSRIMETLLAASSAKSQYFGKIFGVLGILLTQVTFYVLLIVIAAIIAITKFPEITSFFHEYLGMLTLPVLIYTLVFVIVAIVLYLVLVAISASLVNDASQTQQAIQPVNYLSMVPYTLGLTAGSAGAQNGLVKVFSYIPFVAQSLMPVQLASHTANWPLAIVSLAISVLALVLLAKYGERIYSRNVLSYSDENITKQLLKALKPSKLRN</sequence>
<dbReference type="EMBL" id="CAWVOH010000001">
    <property type="protein sequence ID" value="CAK8053465.1"/>
    <property type="molecule type" value="Genomic_DNA"/>
</dbReference>
<feature type="transmembrane region" description="Helical" evidence="6">
    <location>
        <begin position="176"/>
        <end position="197"/>
    </location>
</feature>
<evidence type="ECO:0000256" key="6">
    <source>
        <dbReference type="SAM" id="Phobius"/>
    </source>
</evidence>
<protein>
    <submittedName>
        <fullName evidence="8">Permease component NatB (NatB)</fullName>
    </submittedName>
</protein>
<feature type="domain" description="ABC-2 type transporter transmembrane" evidence="7">
    <location>
        <begin position="20"/>
        <end position="378"/>
    </location>
</feature>
<dbReference type="InterPro" id="IPR051449">
    <property type="entry name" value="ABC-2_transporter_component"/>
</dbReference>
<evidence type="ECO:0000256" key="1">
    <source>
        <dbReference type="ARBA" id="ARBA00004651"/>
    </source>
</evidence>
<gene>
    <name evidence="8" type="ORF">R54876_GBNLAHCA_00019</name>
</gene>
<keyword evidence="3 6" id="KW-0812">Transmembrane</keyword>
<keyword evidence="5 6" id="KW-0472">Membrane</keyword>
<reference evidence="8 9" key="1">
    <citation type="submission" date="2024-01" db="EMBL/GenBank/DDBJ databases">
        <authorList>
            <person name="Botero Cardona J."/>
        </authorList>
    </citation>
    <scope>NUCLEOTIDE SEQUENCE [LARGE SCALE GENOMIC DNA]</scope>
    <source>
        <strain evidence="8 9">LMG 33000</strain>
    </source>
</reference>
<feature type="transmembrane region" description="Helical" evidence="6">
    <location>
        <begin position="273"/>
        <end position="299"/>
    </location>
</feature>
<feature type="transmembrane region" description="Helical" evidence="6">
    <location>
        <begin position="226"/>
        <end position="253"/>
    </location>
</feature>
<dbReference type="InterPro" id="IPR013525">
    <property type="entry name" value="ABC2_TM"/>
</dbReference>
<feature type="transmembrane region" description="Helical" evidence="6">
    <location>
        <begin position="21"/>
        <end position="44"/>
    </location>
</feature>
<keyword evidence="2" id="KW-1003">Cell membrane</keyword>
<organism evidence="8 9">
    <name type="scientific">Eupransor demetentiae</name>
    <dbReference type="NCBI Taxonomy" id="3109584"/>
    <lineage>
        <taxon>Bacteria</taxon>
        <taxon>Bacillati</taxon>
        <taxon>Bacillota</taxon>
        <taxon>Bacilli</taxon>
        <taxon>Lactobacillales</taxon>
        <taxon>Lactobacillaceae</taxon>
        <taxon>Eupransor</taxon>
    </lineage>
</organism>
<dbReference type="PANTHER" id="PTHR30294:SF29">
    <property type="entry name" value="MULTIDRUG ABC TRANSPORTER PERMEASE YBHS-RELATED"/>
    <property type="match status" value="1"/>
</dbReference>
<evidence type="ECO:0000256" key="4">
    <source>
        <dbReference type="ARBA" id="ARBA00022989"/>
    </source>
</evidence>
<comment type="subcellular location">
    <subcellularLocation>
        <location evidence="1">Cell membrane</location>
        <topology evidence="1">Multi-pass membrane protein</topology>
    </subcellularLocation>
</comment>
<evidence type="ECO:0000256" key="2">
    <source>
        <dbReference type="ARBA" id="ARBA00022475"/>
    </source>
</evidence>
<proteinExistence type="predicted"/>
<evidence type="ECO:0000313" key="8">
    <source>
        <dbReference type="EMBL" id="CAK8053465.1"/>
    </source>
</evidence>
<accession>A0ABM9N2U3</accession>
<evidence type="ECO:0000256" key="5">
    <source>
        <dbReference type="ARBA" id="ARBA00023136"/>
    </source>
</evidence>